<dbReference type="Gene3D" id="3.40.366.10">
    <property type="entry name" value="Malonyl-Coenzyme A Acyl Carrier Protein, domain 2"/>
    <property type="match status" value="1"/>
</dbReference>
<dbReference type="SUPFAM" id="SSF101173">
    <property type="entry name" value="Docking domain B of the erythromycin polyketide synthase (DEBS)"/>
    <property type="match status" value="1"/>
</dbReference>
<dbReference type="InterPro" id="IPR001227">
    <property type="entry name" value="Ac_transferase_dom_sf"/>
</dbReference>
<dbReference type="Pfam" id="PF02801">
    <property type="entry name" value="Ketoacyl-synt_C"/>
    <property type="match status" value="1"/>
</dbReference>
<keyword evidence="7" id="KW-0012">Acyltransferase</keyword>
<feature type="region of interest" description="Disordered" evidence="8">
    <location>
        <begin position="1425"/>
        <end position="1460"/>
    </location>
</feature>
<dbReference type="Gene3D" id="3.30.70.3290">
    <property type="match status" value="1"/>
</dbReference>
<keyword evidence="3" id="KW-0597">Phosphoprotein</keyword>
<name>A0ABX7RQP3_9ACTN</name>
<dbReference type="Pfam" id="PF08990">
    <property type="entry name" value="Docking"/>
    <property type="match status" value="1"/>
</dbReference>
<keyword evidence="2" id="KW-0596">Phosphopantetheine</keyword>
<dbReference type="SUPFAM" id="SSF55048">
    <property type="entry name" value="Probable ACP-binding domain of malonyl-CoA ACP transacylase"/>
    <property type="match status" value="1"/>
</dbReference>
<dbReference type="InterPro" id="IPR014031">
    <property type="entry name" value="Ketoacyl_synth_C"/>
</dbReference>
<dbReference type="PROSITE" id="PS00606">
    <property type="entry name" value="KS3_1"/>
    <property type="match status" value="1"/>
</dbReference>
<evidence type="ECO:0000259" key="9">
    <source>
        <dbReference type="PROSITE" id="PS52004"/>
    </source>
</evidence>
<dbReference type="CDD" id="cd08952">
    <property type="entry name" value="KR_1_SDR_x"/>
    <property type="match status" value="1"/>
</dbReference>
<dbReference type="InterPro" id="IPR014043">
    <property type="entry name" value="Acyl_transferase_dom"/>
</dbReference>
<dbReference type="PANTHER" id="PTHR43775:SF51">
    <property type="entry name" value="INACTIVE PHENOLPHTHIOCEROL SYNTHESIS POLYKETIDE SYNTHASE TYPE I PKS1-RELATED"/>
    <property type="match status" value="1"/>
</dbReference>
<dbReference type="InterPro" id="IPR020841">
    <property type="entry name" value="PKS_Beta-ketoAc_synthase_dom"/>
</dbReference>
<sequence length="1460" mass="152519">MANEDKLLEYLKRVTADLSETRQRLREAEEGAPESIAIIGMSCRFPGGAKSPEELWNLVKEGRDAIGGLPEGRGWDTARGDALGLRGGFVPDADRFDAPLFGVSPREALTMDPQQRLVLEASWEAFERAGIDPRSTRGSDTGVFIGAGASNYALGADLPEEAEGHLLTGSAGSVLSGRAAYTFGLKGPAITTDTACSSSLVALHLAAQALRGGECTMALAGGVSVMAGLGLFSEFGRQGGLASDGRCKAFSAAADGTGWGEGVGVLLLERLSDAQRNGHEILAVIRGTAVNSDGASNGLTAPNGPSQERVIRQALANARLSAAEVDAVEAHGTGTTLGDPIEAQALLATYGQERDEDRPLWLGSVKSNIGHTQAAAGMAGVIKMVMAMRHGALPRTLHAEEASPHIDWASGAVELLTEERPWPETGRPRRAGVSSFGMSGTNVHAILEQAPRQEPAQGVPTGTAPGLLPFLVSGRTPRGLAEQAVMLLEFVRADDAPALLDTGLSLATTRAALEHRAVVLAGDRETLLQGLRDLAAGRTGADALRGERADGGLAFLFSGQGAQRAGMGRELYETFPAFARALDDVAALLDPELDRPLNEILFDGGVPRDGEKPVDRTVYTQPALFALEVALFRLWESWGVTPDLLLGHSVGELAAAHVAGVLSLEDACTLVAARGRLMQELPSGGAMLAVEAGEAEARESLAGLVAQIDIAAVNGPRSVVLSGTEDAAAKLREHWLGRGRKVKWLTVSHAFHSPLMTPMLDGFASVARKLTFHEPRIPIVSDVTGELADPAELCTPEYWVRHVREAVRFADGVGALRAAGVTTFVELGPGTELTALAKETAPLETLRAVPSLRADRSEPRALLEALAGVHLAGRPVDWQAVFGPWGGRRVALPTLAFQREPYWLPDAAAAEGTRVPAVRSSAEESFWAAVEAADLAAVADTLGLPADHGLDAVLPALTAWRRGSTDKATVDSWRYRVTWQRVETPAGNLSGTWLLVVPADETDDPRATAVAEGLRAHGADVVTVPVAPAETDRWTLAGDLLEQATACGDVTGVLSLVGTAEAPHAEYPQVTTGLALTLLLVQALGDAGIDAPLWCATRQAVPAGRTDRAPHPAQAQVWGFGRVAALEYPGRWGGLVDLPEQLDDRAVADLASVLTGGHDEDQVAVRATGVLARRMVRAPWTGTAAPAWQPTGTVLITGGTGALGGRVARWLVTRGARSLVLTGRRGPDTPGAAELVAELRASGAEATVVACDVADRAALAALLEEHPVTAVFHAAGIAESGAPSEISVAELGDVVRSKVDGAENLDALLADTPLDAFVMFSSIAGIWGDGRAAGYSAANAHLDALAERRRAQGRPATAVAWGPWGGGGMAADSELQEHLSRFGLAPMDPELGISALAQALDARETCLTVAHVNWARFAPVFSTSRPAPCSAGYPRPPRSSAPRAPRAAAGTPSRPPGRSG</sequence>
<dbReference type="InterPro" id="IPR036299">
    <property type="entry name" value="Polyketide_synth_docking_sf"/>
</dbReference>
<keyword evidence="5" id="KW-0045">Antibiotic biosynthesis</keyword>
<dbReference type="Pfam" id="PF08659">
    <property type="entry name" value="KR"/>
    <property type="match status" value="1"/>
</dbReference>
<dbReference type="InterPro" id="IPR016035">
    <property type="entry name" value="Acyl_Trfase/lysoPLipase"/>
</dbReference>
<evidence type="ECO:0000313" key="11">
    <source>
        <dbReference type="Proteomes" id="UP000671836"/>
    </source>
</evidence>
<dbReference type="NCBIfam" id="NF045894">
    <property type="entry name" value="PKS_plus_SDR"/>
    <property type="match status" value="1"/>
</dbReference>
<dbReference type="SUPFAM" id="SSF51735">
    <property type="entry name" value="NAD(P)-binding Rossmann-fold domains"/>
    <property type="match status" value="2"/>
</dbReference>
<evidence type="ECO:0000313" key="10">
    <source>
        <dbReference type="EMBL" id="QSY50322.1"/>
    </source>
</evidence>
<evidence type="ECO:0000256" key="8">
    <source>
        <dbReference type="SAM" id="MobiDB-lite"/>
    </source>
</evidence>
<dbReference type="InterPro" id="IPR057326">
    <property type="entry name" value="KR_dom"/>
</dbReference>
<protein>
    <submittedName>
        <fullName evidence="10">SDR family NAD(P)-dependent oxidoreductase</fullName>
    </submittedName>
</protein>
<dbReference type="Pfam" id="PF18369">
    <property type="entry name" value="PKS_DE"/>
    <property type="match status" value="1"/>
</dbReference>
<evidence type="ECO:0000256" key="5">
    <source>
        <dbReference type="ARBA" id="ARBA00023194"/>
    </source>
</evidence>
<dbReference type="Gene3D" id="6.10.140.1830">
    <property type="match status" value="1"/>
</dbReference>
<accession>A0ABX7RQP3</accession>
<dbReference type="InterPro" id="IPR016036">
    <property type="entry name" value="Malonyl_transacylase_ACP-bd"/>
</dbReference>
<dbReference type="InterPro" id="IPR014030">
    <property type="entry name" value="Ketoacyl_synth_N"/>
</dbReference>
<dbReference type="SMART" id="SM00822">
    <property type="entry name" value="PKS_KR"/>
    <property type="match status" value="1"/>
</dbReference>
<dbReference type="Pfam" id="PF00109">
    <property type="entry name" value="ketoacyl-synt"/>
    <property type="match status" value="1"/>
</dbReference>
<dbReference type="Gene3D" id="3.40.50.720">
    <property type="entry name" value="NAD(P)-binding Rossmann-like Domain"/>
    <property type="match status" value="1"/>
</dbReference>
<dbReference type="InterPro" id="IPR013968">
    <property type="entry name" value="PKS_KR"/>
</dbReference>
<dbReference type="SUPFAM" id="SSF52151">
    <property type="entry name" value="FabD/lysophospholipase-like"/>
    <property type="match status" value="1"/>
</dbReference>
<dbReference type="RefSeq" id="WP_207555356.1">
    <property type="nucleotide sequence ID" value="NZ_CP071595.1"/>
</dbReference>
<dbReference type="InterPro" id="IPR015083">
    <property type="entry name" value="NorB/c/GfsB-D-like_docking"/>
</dbReference>
<proteinExistence type="predicted"/>
<gene>
    <name evidence="10" type="ORF">J3S04_04615</name>
</gene>
<organism evidence="10 11">
    <name type="scientific">Streptomyces griseocarneus</name>
    <dbReference type="NCBI Taxonomy" id="51201"/>
    <lineage>
        <taxon>Bacteria</taxon>
        <taxon>Bacillati</taxon>
        <taxon>Actinomycetota</taxon>
        <taxon>Actinomycetes</taxon>
        <taxon>Kitasatosporales</taxon>
        <taxon>Streptomycetaceae</taxon>
        <taxon>Streptomyces</taxon>
    </lineage>
</organism>
<dbReference type="Pfam" id="PF16197">
    <property type="entry name" value="KAsynt_C_assoc"/>
    <property type="match status" value="1"/>
</dbReference>
<keyword evidence="11" id="KW-1185">Reference proteome</keyword>
<evidence type="ECO:0000256" key="1">
    <source>
        <dbReference type="ARBA" id="ARBA00001957"/>
    </source>
</evidence>
<keyword evidence="6" id="KW-0511">Multifunctional enzyme</keyword>
<dbReference type="SUPFAM" id="SSF53901">
    <property type="entry name" value="Thiolase-like"/>
    <property type="match status" value="1"/>
</dbReference>
<evidence type="ECO:0000256" key="4">
    <source>
        <dbReference type="ARBA" id="ARBA00022679"/>
    </source>
</evidence>
<feature type="compositionally biased region" description="Low complexity" evidence="8">
    <location>
        <begin position="1440"/>
        <end position="1460"/>
    </location>
</feature>
<dbReference type="InterPro" id="IPR018201">
    <property type="entry name" value="Ketoacyl_synth_AS"/>
</dbReference>
<dbReference type="PROSITE" id="PS52004">
    <property type="entry name" value="KS3_2"/>
    <property type="match status" value="1"/>
</dbReference>
<dbReference type="InterPro" id="IPR036291">
    <property type="entry name" value="NAD(P)-bd_dom_sf"/>
</dbReference>
<keyword evidence="4" id="KW-0808">Transferase</keyword>
<dbReference type="SMART" id="SM00827">
    <property type="entry name" value="PKS_AT"/>
    <property type="match status" value="1"/>
</dbReference>
<comment type="cofactor">
    <cofactor evidence="1">
        <name>pantetheine 4'-phosphate</name>
        <dbReference type="ChEBI" id="CHEBI:47942"/>
    </cofactor>
</comment>
<evidence type="ECO:0000256" key="3">
    <source>
        <dbReference type="ARBA" id="ARBA00022553"/>
    </source>
</evidence>
<dbReference type="InterPro" id="IPR032821">
    <property type="entry name" value="PKS_assoc"/>
</dbReference>
<dbReference type="InterPro" id="IPR016039">
    <property type="entry name" value="Thiolase-like"/>
</dbReference>
<dbReference type="Proteomes" id="UP000671836">
    <property type="component" value="Chromosome"/>
</dbReference>
<dbReference type="Gene3D" id="3.40.47.10">
    <property type="match status" value="1"/>
</dbReference>
<dbReference type="EMBL" id="CP071595">
    <property type="protein sequence ID" value="QSY50322.1"/>
    <property type="molecule type" value="Genomic_DNA"/>
</dbReference>
<dbReference type="InterPro" id="IPR041618">
    <property type="entry name" value="PKS_DE"/>
</dbReference>
<dbReference type="PANTHER" id="PTHR43775">
    <property type="entry name" value="FATTY ACID SYNTHASE"/>
    <property type="match status" value="1"/>
</dbReference>
<dbReference type="CDD" id="cd00833">
    <property type="entry name" value="PKS"/>
    <property type="match status" value="1"/>
</dbReference>
<evidence type="ECO:0000256" key="7">
    <source>
        <dbReference type="ARBA" id="ARBA00023315"/>
    </source>
</evidence>
<dbReference type="SMART" id="SM00825">
    <property type="entry name" value="PKS_KS"/>
    <property type="match status" value="1"/>
</dbReference>
<evidence type="ECO:0000256" key="6">
    <source>
        <dbReference type="ARBA" id="ARBA00023268"/>
    </source>
</evidence>
<evidence type="ECO:0000256" key="2">
    <source>
        <dbReference type="ARBA" id="ARBA00022450"/>
    </source>
</evidence>
<feature type="domain" description="Ketosynthase family 3 (KS3)" evidence="9">
    <location>
        <begin position="33"/>
        <end position="449"/>
    </location>
</feature>
<reference evidence="10 11" key="1">
    <citation type="submission" date="2021-03" db="EMBL/GenBank/DDBJ databases">
        <title>Streptomyces strains.</title>
        <authorList>
            <person name="Lund M.B."/>
            <person name="Toerring T."/>
        </authorList>
    </citation>
    <scope>NUCLEOTIDE SEQUENCE [LARGE SCALE GENOMIC DNA]</scope>
    <source>
        <strain evidence="10 11">KCC S-1010</strain>
    </source>
</reference>
<dbReference type="InterPro" id="IPR050091">
    <property type="entry name" value="PKS_NRPS_Biosynth_Enz"/>
</dbReference>
<dbReference type="Pfam" id="PF00698">
    <property type="entry name" value="Acyl_transf_1"/>
    <property type="match status" value="1"/>
</dbReference>